<gene>
    <name evidence="7" type="ORF">ACJMK2_023128</name>
</gene>
<evidence type="ECO:0000313" key="7">
    <source>
        <dbReference type="EMBL" id="KAL3831375.1"/>
    </source>
</evidence>
<dbReference type="Proteomes" id="UP001634394">
    <property type="component" value="Unassembled WGS sequence"/>
</dbReference>
<comment type="subcellular location">
    <subcellularLocation>
        <location evidence="1">Membrane</location>
        <topology evidence="1">Multi-pass membrane protein</topology>
    </subcellularLocation>
</comment>
<dbReference type="AlphaFoldDB" id="A0ABD3T3U4"/>
<dbReference type="EMBL" id="JBJQND010000019">
    <property type="protein sequence ID" value="KAL3831375.1"/>
    <property type="molecule type" value="Genomic_DNA"/>
</dbReference>
<feature type="transmembrane region" description="Helical" evidence="6">
    <location>
        <begin position="100"/>
        <end position="118"/>
    </location>
</feature>
<reference evidence="7 8" key="1">
    <citation type="submission" date="2024-11" db="EMBL/GenBank/DDBJ databases">
        <title>Chromosome-level genome assembly of the freshwater bivalve Anodonta woodiana.</title>
        <authorList>
            <person name="Chen X."/>
        </authorList>
    </citation>
    <scope>NUCLEOTIDE SEQUENCE [LARGE SCALE GENOMIC DNA]</scope>
    <source>
        <strain evidence="7">MN2024</strain>
        <tissue evidence="7">Gills</tissue>
    </source>
</reference>
<sequence length="152" mass="17851">MNTGTTRSDDNPTHSVFSNKGMWLTYVLVVYFVHLLLLSLPFISTDIVWTLTNAIHALVTYTMFHVTKGTPWPTSTGEERLKTQWEQIDFGRQFTPTKKFLMTVPIVLFFVASFYSRYDKVHFFFNLFFLLLTVVPKLPMFHGVRIFNINKW</sequence>
<evidence type="ECO:0000256" key="4">
    <source>
        <dbReference type="ARBA" id="ARBA00022989"/>
    </source>
</evidence>
<feature type="transmembrane region" description="Helical" evidence="6">
    <location>
        <begin position="23"/>
        <end position="43"/>
    </location>
</feature>
<evidence type="ECO:0000256" key="5">
    <source>
        <dbReference type="ARBA" id="ARBA00023136"/>
    </source>
</evidence>
<dbReference type="Pfam" id="PF04061">
    <property type="entry name" value="ORMDL"/>
    <property type="match status" value="1"/>
</dbReference>
<accession>A0ABD3T3U4</accession>
<comment type="similarity">
    <text evidence="2">Belongs to the ORM family.</text>
</comment>
<evidence type="ECO:0000256" key="3">
    <source>
        <dbReference type="ARBA" id="ARBA00022692"/>
    </source>
</evidence>
<evidence type="ECO:0000256" key="1">
    <source>
        <dbReference type="ARBA" id="ARBA00004141"/>
    </source>
</evidence>
<evidence type="ECO:0000313" key="8">
    <source>
        <dbReference type="Proteomes" id="UP001634394"/>
    </source>
</evidence>
<keyword evidence="8" id="KW-1185">Reference proteome</keyword>
<keyword evidence="4 6" id="KW-1133">Transmembrane helix</keyword>
<proteinExistence type="inferred from homology"/>
<comment type="caution">
    <text evidence="7">The sequence shown here is derived from an EMBL/GenBank/DDBJ whole genome shotgun (WGS) entry which is preliminary data.</text>
</comment>
<evidence type="ECO:0000256" key="2">
    <source>
        <dbReference type="ARBA" id="ARBA00007649"/>
    </source>
</evidence>
<keyword evidence="3 6" id="KW-0812">Transmembrane</keyword>
<feature type="transmembrane region" description="Helical" evidence="6">
    <location>
        <begin position="124"/>
        <end position="144"/>
    </location>
</feature>
<dbReference type="InterPro" id="IPR007203">
    <property type="entry name" value="ORMDL"/>
</dbReference>
<dbReference type="PANTHER" id="PTHR12665">
    <property type="entry name" value="ORMDL PROTEINS"/>
    <property type="match status" value="1"/>
</dbReference>
<evidence type="ECO:0000256" key="6">
    <source>
        <dbReference type="SAM" id="Phobius"/>
    </source>
</evidence>
<dbReference type="PIRSF" id="PIRSF018147">
    <property type="entry name" value="ORMDL"/>
    <property type="match status" value="1"/>
</dbReference>
<dbReference type="GO" id="GO:0016020">
    <property type="term" value="C:membrane"/>
    <property type="evidence" value="ECO:0007669"/>
    <property type="project" value="UniProtKB-SubCell"/>
</dbReference>
<protein>
    <recommendedName>
        <fullName evidence="9">ORM1-like protein</fullName>
    </recommendedName>
</protein>
<keyword evidence="5 6" id="KW-0472">Membrane</keyword>
<dbReference type="GO" id="GO:2000303">
    <property type="term" value="P:regulation of ceramide biosynthetic process"/>
    <property type="evidence" value="ECO:0007669"/>
    <property type="project" value="UniProtKB-ARBA"/>
</dbReference>
<name>A0ABD3T3U4_SINWO</name>
<evidence type="ECO:0008006" key="9">
    <source>
        <dbReference type="Google" id="ProtNLM"/>
    </source>
</evidence>
<organism evidence="7 8">
    <name type="scientific">Sinanodonta woodiana</name>
    <name type="common">Chinese pond mussel</name>
    <name type="synonym">Anodonta woodiana</name>
    <dbReference type="NCBI Taxonomy" id="1069815"/>
    <lineage>
        <taxon>Eukaryota</taxon>
        <taxon>Metazoa</taxon>
        <taxon>Spiralia</taxon>
        <taxon>Lophotrochozoa</taxon>
        <taxon>Mollusca</taxon>
        <taxon>Bivalvia</taxon>
        <taxon>Autobranchia</taxon>
        <taxon>Heteroconchia</taxon>
        <taxon>Palaeoheterodonta</taxon>
        <taxon>Unionida</taxon>
        <taxon>Unionoidea</taxon>
        <taxon>Unionidae</taxon>
        <taxon>Unioninae</taxon>
        <taxon>Sinanodonta</taxon>
    </lineage>
</organism>